<dbReference type="PROSITE" id="PS51545">
    <property type="entry name" value="PIK_HELICAL"/>
    <property type="match status" value="1"/>
</dbReference>
<evidence type="ECO:0000259" key="9">
    <source>
        <dbReference type="PROSITE" id="PS50290"/>
    </source>
</evidence>
<dbReference type="InterPro" id="IPR042236">
    <property type="entry name" value="PI3K_accessory_sf"/>
</dbReference>
<evidence type="ECO:0000256" key="6">
    <source>
        <dbReference type="ARBA" id="ARBA00022840"/>
    </source>
</evidence>
<dbReference type="SUPFAM" id="SSF48371">
    <property type="entry name" value="ARM repeat"/>
    <property type="match status" value="1"/>
</dbReference>
<dbReference type="InterPro" id="IPR036940">
    <property type="entry name" value="PI3/4_kinase_cat_sf"/>
</dbReference>
<dbReference type="InterPro" id="IPR016024">
    <property type="entry name" value="ARM-type_fold"/>
</dbReference>
<evidence type="ECO:0000313" key="13">
    <source>
        <dbReference type="Proteomes" id="UP000030762"/>
    </source>
</evidence>
<dbReference type="STRING" id="1156394.T0PRS4"/>
<reference evidence="12 13" key="1">
    <citation type="submission" date="2012-04" db="EMBL/GenBank/DDBJ databases">
        <title>The Genome Sequence of Saprolegnia declina VS20.</title>
        <authorList>
            <consortium name="The Broad Institute Genome Sequencing Platform"/>
            <person name="Russ C."/>
            <person name="Nusbaum C."/>
            <person name="Tyler B."/>
            <person name="van West P."/>
            <person name="Dieguez-Uribeondo J."/>
            <person name="de Bruijn I."/>
            <person name="Tripathy S."/>
            <person name="Jiang R."/>
            <person name="Young S.K."/>
            <person name="Zeng Q."/>
            <person name="Gargeya S."/>
            <person name="Fitzgerald M."/>
            <person name="Haas B."/>
            <person name="Abouelleil A."/>
            <person name="Alvarado L."/>
            <person name="Arachchi H.M."/>
            <person name="Berlin A."/>
            <person name="Chapman S.B."/>
            <person name="Goldberg J."/>
            <person name="Griggs A."/>
            <person name="Gujja S."/>
            <person name="Hansen M."/>
            <person name="Howarth C."/>
            <person name="Imamovic A."/>
            <person name="Larimer J."/>
            <person name="McCowen C."/>
            <person name="Montmayeur A."/>
            <person name="Murphy C."/>
            <person name="Neiman D."/>
            <person name="Pearson M."/>
            <person name="Priest M."/>
            <person name="Roberts A."/>
            <person name="Saif S."/>
            <person name="Shea T."/>
            <person name="Sisk P."/>
            <person name="Sykes S."/>
            <person name="Wortman J."/>
            <person name="Nusbaum C."/>
            <person name="Birren B."/>
        </authorList>
    </citation>
    <scope>NUCLEOTIDE SEQUENCE [LARGE SCALE GENOMIC DNA]</scope>
    <source>
        <strain evidence="12 13">VS20</strain>
    </source>
</reference>
<dbReference type="eggNOG" id="KOG0904">
    <property type="taxonomic scope" value="Eukaryota"/>
</dbReference>
<dbReference type="GO" id="GO:0005737">
    <property type="term" value="C:cytoplasm"/>
    <property type="evidence" value="ECO:0007669"/>
    <property type="project" value="TreeGrafter"/>
</dbReference>
<dbReference type="Gene3D" id="2.30.29.30">
    <property type="entry name" value="Pleckstrin-homology domain (PH domain)/Phosphotyrosine-binding domain (PTB)"/>
    <property type="match status" value="2"/>
</dbReference>
<dbReference type="PROSITE" id="PS50003">
    <property type="entry name" value="PH_DOMAIN"/>
    <property type="match status" value="2"/>
</dbReference>
<dbReference type="GO" id="GO:0005524">
    <property type="term" value="F:ATP binding"/>
    <property type="evidence" value="ECO:0007669"/>
    <property type="project" value="UniProtKB-KW"/>
</dbReference>
<dbReference type="GO" id="GO:0035005">
    <property type="term" value="F:1-phosphatidylinositol-4-phosphate 3-kinase activity"/>
    <property type="evidence" value="ECO:0007669"/>
    <property type="project" value="TreeGrafter"/>
</dbReference>
<keyword evidence="3" id="KW-0808">Transferase</keyword>
<dbReference type="PANTHER" id="PTHR10048">
    <property type="entry name" value="PHOSPHATIDYLINOSITOL KINASE"/>
    <property type="match status" value="1"/>
</dbReference>
<evidence type="ECO:0000256" key="3">
    <source>
        <dbReference type="ARBA" id="ARBA00022679"/>
    </source>
</evidence>
<evidence type="ECO:0000256" key="4">
    <source>
        <dbReference type="ARBA" id="ARBA00022741"/>
    </source>
</evidence>
<keyword evidence="5" id="KW-0418">Kinase</keyword>
<dbReference type="Pfam" id="PF00792">
    <property type="entry name" value="PI3K_C2"/>
    <property type="match status" value="1"/>
</dbReference>
<dbReference type="PROSITE" id="PS00915">
    <property type="entry name" value="PI3_4_KINASE_1"/>
    <property type="match status" value="1"/>
</dbReference>
<dbReference type="SUPFAM" id="SSF50729">
    <property type="entry name" value="PH domain-like"/>
    <property type="match status" value="2"/>
</dbReference>
<evidence type="ECO:0000256" key="7">
    <source>
        <dbReference type="PROSITE-ProRule" id="PRU00880"/>
    </source>
</evidence>
<dbReference type="InterPro" id="IPR011009">
    <property type="entry name" value="Kinase-like_dom_sf"/>
</dbReference>
<keyword evidence="6" id="KW-0067">ATP-binding</keyword>
<dbReference type="InParanoid" id="T0PRS4"/>
<dbReference type="InterPro" id="IPR011993">
    <property type="entry name" value="PH-like_dom_sf"/>
</dbReference>
<dbReference type="InterPro" id="IPR000403">
    <property type="entry name" value="PI3/4_kinase_cat_dom"/>
</dbReference>
<dbReference type="Pfam" id="PF00454">
    <property type="entry name" value="PI3_PI4_kinase"/>
    <property type="match status" value="1"/>
</dbReference>
<feature type="domain" description="PIK helical" evidence="10">
    <location>
        <begin position="710"/>
        <end position="890"/>
    </location>
</feature>
<dbReference type="SMART" id="SM00146">
    <property type="entry name" value="PI3Kc"/>
    <property type="match status" value="1"/>
</dbReference>
<dbReference type="GeneID" id="19957935"/>
<dbReference type="Gene3D" id="1.25.40.70">
    <property type="entry name" value="Phosphatidylinositol 3-kinase, accessory domain (PIK)"/>
    <property type="match status" value="1"/>
</dbReference>
<dbReference type="VEuPathDB" id="FungiDB:SDRG_17208"/>
<evidence type="ECO:0000259" key="8">
    <source>
        <dbReference type="PROSITE" id="PS50003"/>
    </source>
</evidence>
<comment type="similarity">
    <text evidence="7">Belongs to the PI3/PI4-kinase family.</text>
</comment>
<dbReference type="SMART" id="SM00233">
    <property type="entry name" value="PH"/>
    <property type="match status" value="2"/>
</dbReference>
<dbReference type="InterPro" id="IPR015433">
    <property type="entry name" value="PI3/4_kinase"/>
</dbReference>
<accession>T0PRS4</accession>
<dbReference type="GO" id="GO:0016303">
    <property type="term" value="F:1-phosphatidylinositol-3-kinase activity"/>
    <property type="evidence" value="ECO:0007669"/>
    <property type="project" value="UniProtKB-EC"/>
</dbReference>
<dbReference type="InterPro" id="IPR001849">
    <property type="entry name" value="PH_domain"/>
</dbReference>
<dbReference type="Pfam" id="PF00613">
    <property type="entry name" value="PI3Ka"/>
    <property type="match status" value="1"/>
</dbReference>
<evidence type="ECO:0000256" key="2">
    <source>
        <dbReference type="ARBA" id="ARBA00012073"/>
    </source>
</evidence>
<keyword evidence="13" id="KW-1185">Reference proteome</keyword>
<dbReference type="GO" id="GO:0005942">
    <property type="term" value="C:phosphatidylinositol 3-kinase complex"/>
    <property type="evidence" value="ECO:0007669"/>
    <property type="project" value="TreeGrafter"/>
</dbReference>
<evidence type="ECO:0000256" key="1">
    <source>
        <dbReference type="ARBA" id="ARBA00001498"/>
    </source>
</evidence>
<feature type="domain" description="PI3K/PI4K catalytic" evidence="9">
    <location>
        <begin position="965"/>
        <end position="1241"/>
    </location>
</feature>
<dbReference type="PANTHER" id="PTHR10048:SF14">
    <property type="entry name" value="LD28067P"/>
    <property type="match status" value="1"/>
</dbReference>
<dbReference type="GO" id="GO:0005886">
    <property type="term" value="C:plasma membrane"/>
    <property type="evidence" value="ECO:0007669"/>
    <property type="project" value="TreeGrafter"/>
</dbReference>
<dbReference type="PROSITE" id="PS50290">
    <property type="entry name" value="PI3_4_KINASE_3"/>
    <property type="match status" value="1"/>
</dbReference>
<dbReference type="AlphaFoldDB" id="T0PRS4"/>
<dbReference type="GO" id="GO:0048015">
    <property type="term" value="P:phosphatidylinositol-mediated signaling"/>
    <property type="evidence" value="ECO:0007669"/>
    <property type="project" value="TreeGrafter"/>
</dbReference>
<dbReference type="Pfam" id="PF00169">
    <property type="entry name" value="PH"/>
    <property type="match status" value="2"/>
</dbReference>
<organism evidence="12 13">
    <name type="scientific">Saprolegnia diclina (strain VS20)</name>
    <dbReference type="NCBI Taxonomy" id="1156394"/>
    <lineage>
        <taxon>Eukaryota</taxon>
        <taxon>Sar</taxon>
        <taxon>Stramenopiles</taxon>
        <taxon>Oomycota</taxon>
        <taxon>Saprolegniomycetes</taxon>
        <taxon>Saprolegniales</taxon>
        <taxon>Saprolegniaceae</taxon>
        <taxon>Saprolegnia</taxon>
    </lineage>
</organism>
<protein>
    <recommendedName>
        <fullName evidence="2">phosphatidylinositol 3-kinase</fullName>
        <ecNumber evidence="2">2.7.1.137</ecNumber>
    </recommendedName>
</protein>
<evidence type="ECO:0000313" key="12">
    <source>
        <dbReference type="EMBL" id="EQC24901.1"/>
    </source>
</evidence>
<dbReference type="EMBL" id="JH767346">
    <property type="protein sequence ID" value="EQC24901.1"/>
    <property type="molecule type" value="Genomic_DNA"/>
</dbReference>
<dbReference type="InterPro" id="IPR035892">
    <property type="entry name" value="C2_domain_sf"/>
</dbReference>
<dbReference type="OMA" id="MTHSRES"/>
<dbReference type="FunFam" id="3.30.1010.10:FF:000008">
    <property type="entry name" value="Phosphatidylinositol 4,5-bisphosphate 3-kinase catalytic subunit gamma"/>
    <property type="match status" value="1"/>
</dbReference>
<dbReference type="Proteomes" id="UP000030762">
    <property type="component" value="Unassembled WGS sequence"/>
</dbReference>
<dbReference type="CDD" id="cd00891">
    <property type="entry name" value="PI3Kc"/>
    <property type="match status" value="1"/>
</dbReference>
<name>T0PRS4_SAPDV</name>
<dbReference type="GO" id="GO:0050920">
    <property type="term" value="P:regulation of chemotaxis"/>
    <property type="evidence" value="ECO:0007669"/>
    <property type="project" value="UniProtKB-ARBA"/>
</dbReference>
<dbReference type="EC" id="2.7.1.137" evidence="2"/>
<dbReference type="RefSeq" id="XP_008621669.1">
    <property type="nucleotide sequence ID" value="XM_008623447.1"/>
</dbReference>
<dbReference type="Gene3D" id="2.60.40.150">
    <property type="entry name" value="C2 domain"/>
    <property type="match status" value="1"/>
</dbReference>
<dbReference type="GO" id="GO:0032060">
    <property type="term" value="P:bleb assembly"/>
    <property type="evidence" value="ECO:0007669"/>
    <property type="project" value="UniProtKB-ARBA"/>
</dbReference>
<keyword evidence="4" id="KW-0547">Nucleotide-binding</keyword>
<dbReference type="InterPro" id="IPR002420">
    <property type="entry name" value="PI3K-type_C2_dom"/>
</dbReference>
<dbReference type="InterPro" id="IPR001263">
    <property type="entry name" value="PI3K_accessory_dom"/>
</dbReference>
<dbReference type="SUPFAM" id="SSF49562">
    <property type="entry name" value="C2 domain (Calcium/lipid-binding domain, CaLB)"/>
    <property type="match status" value="1"/>
</dbReference>
<proteinExistence type="inferred from homology"/>
<dbReference type="SUPFAM" id="SSF56112">
    <property type="entry name" value="Protein kinase-like (PK-like)"/>
    <property type="match status" value="1"/>
</dbReference>
<dbReference type="CDD" id="cd00821">
    <property type="entry name" value="PH"/>
    <property type="match status" value="1"/>
</dbReference>
<dbReference type="FunFam" id="1.10.1070.11:FF:000001">
    <property type="entry name" value="Phosphatidylinositol 4,5-bisphosphate 3-kinase catalytic subunit"/>
    <property type="match status" value="1"/>
</dbReference>
<dbReference type="SMART" id="SM00145">
    <property type="entry name" value="PI3Ka"/>
    <property type="match status" value="1"/>
</dbReference>
<dbReference type="Gene3D" id="1.10.1070.11">
    <property type="entry name" value="Phosphatidylinositol 3-/4-kinase, catalytic domain"/>
    <property type="match status" value="1"/>
</dbReference>
<dbReference type="GO" id="GO:0043491">
    <property type="term" value="P:phosphatidylinositol 3-kinase/protein kinase B signal transduction"/>
    <property type="evidence" value="ECO:0007669"/>
    <property type="project" value="TreeGrafter"/>
</dbReference>
<evidence type="ECO:0000256" key="5">
    <source>
        <dbReference type="ARBA" id="ARBA00022777"/>
    </source>
</evidence>
<sequence>MRVPPPELLNPCVGEPLVADGSGLWLPCPDMTHSRESIDLFRAADSVLVPPSLEASMPEFLSLSQARTNQADPVTLKATVALEADHEMRGNDEYDDDGSALSGWVWKQGHSHKAYQRRFFVLQNGDLSYYNAPVGRHGLYDQSKGYRGSVPLSAVTSLQPASMRLASGPINRGLRSLFVKQPPPDVEMRFGIDLVTPARTFSLVLDDASAHAKWTRELAASVPTAAVHPALRGGETKEVATLRRRSTATLPTIEFPSDALVGDVLTLTRAKLGAVPGNKANDDETREDDDVMHHFALRFGGHLAFARTSTHQMHDFAHIAALVATGRRSLYLILVPMPPKAMSTQRTNPRPLAMARPARSLDAAMSFPLAMPSLVESWRVSQSVRVSVHEALNIPLVALAKQPSHLGLEAAPLTYSHVVVRVELWFGETLLEPWQETSPVKLQASPASWTAVWPNAKTLKSKRKINELPRETRLVCTLSGVKKDANGRATCLGDDSDREQIVAASMQLFDLHGQLRQGPQYVAMVAHSHVLSPQCLDASQPLLHMSFGVADHRCYFELMQKSIFLKQQHGRTSSTTLEPRCGWLRKLGRGVGRRIWAERWFVLESGQLRYAEDPAFPPAHSIDVSSASVTLMDELNESYTTFAVNKGTRKEQSTFCFQVLAQGHALVLSAPTKADRTAWLTAISAANTDAEPSSLLYITSPSGGAESPRSSNASSVGGDVLDDVVALLTRDPLAKLSSSQKALLWSNRNEFLNHFDMLRHVLWSADWTSPVDVDEAATCLQIWAAPAHAAQWLCLLTPAFPMALVRDFALSQLTLMPPEEWVRLLPQLVQAIKCEPYLASGLALHVLSQAWTHPGHAGVALFWLLKVEIESPHPGYRERYTALLNAYMAGVAPPIRDKCRMQHHLFGTNGVFDNLSQYVKKLKKKSVSMVDIKQAMQAMLDEINETLSSTLTLPLDASVIVGKLIVSKFKVMSSAKLPLWLVFENAEVGGDPITVIFKSGDDVRQDSLTLQLIRVMDELWRERGLDLAMEPYQCVATGQRVGMLQVVLEAETTATIHQRNGTLGAFDNASFSSWLRLHHPTPDAYALAVDLFRRSCAGYCVATCVLGIGDRHNDNIMLTHAGRYFHIDFGHFLGHFKYQFGIKREKTPFVFTPEMGHVLGGVGSDAFSPFVQTCGDAFNVVREHVSLLSTLLVLMLPAGMPELRDVSDLDHLVEIALLGVDDATAAANFETAVHFCMGSTFKRVDNTIHIIAHKYL</sequence>
<feature type="domain" description="PH" evidence="8">
    <location>
        <begin position="577"/>
        <end position="688"/>
    </location>
</feature>
<dbReference type="PROSITE" id="PS51547">
    <property type="entry name" value="C2_PI3K"/>
    <property type="match status" value="1"/>
</dbReference>
<evidence type="ECO:0000259" key="10">
    <source>
        <dbReference type="PROSITE" id="PS51545"/>
    </source>
</evidence>
<feature type="domain" description="C2 PI3K-type" evidence="11">
    <location>
        <begin position="392"/>
        <end position="566"/>
    </location>
</feature>
<dbReference type="GO" id="GO:0016477">
    <property type="term" value="P:cell migration"/>
    <property type="evidence" value="ECO:0007669"/>
    <property type="project" value="TreeGrafter"/>
</dbReference>
<feature type="domain" description="PH" evidence="8">
    <location>
        <begin position="98"/>
        <end position="223"/>
    </location>
</feature>
<comment type="catalytic activity">
    <reaction evidence="1">
        <text>a 1,2-diacyl-sn-glycero-3-phospho-(1D-myo-inositol) + ATP = a 1,2-diacyl-sn-glycero-3-phospho-(1D-myo-inositol-3-phosphate) + ADP + H(+)</text>
        <dbReference type="Rhea" id="RHEA:12709"/>
        <dbReference type="ChEBI" id="CHEBI:15378"/>
        <dbReference type="ChEBI" id="CHEBI:30616"/>
        <dbReference type="ChEBI" id="CHEBI:57880"/>
        <dbReference type="ChEBI" id="CHEBI:58088"/>
        <dbReference type="ChEBI" id="CHEBI:456216"/>
        <dbReference type="EC" id="2.7.1.137"/>
    </reaction>
</comment>
<dbReference type="InterPro" id="IPR035448">
    <property type="entry name" value="PI3Kc"/>
</dbReference>
<evidence type="ECO:0000259" key="11">
    <source>
        <dbReference type="PROSITE" id="PS51547"/>
    </source>
</evidence>
<dbReference type="OrthoDB" id="67688at2759"/>
<dbReference type="InterPro" id="IPR018936">
    <property type="entry name" value="PI3/4_kinase_CS"/>
</dbReference>
<gene>
    <name evidence="12" type="ORF">SDRG_17208</name>
</gene>
<dbReference type="Gene3D" id="3.30.1010.10">
    <property type="entry name" value="Phosphatidylinositol 3-kinase Catalytic Subunit, Chain A, domain 4"/>
    <property type="match status" value="1"/>
</dbReference>